<keyword evidence="7" id="KW-1185">Reference proteome</keyword>
<organism evidence="6 7">
    <name type="scientific">Armillaria gallica</name>
    <name type="common">Bulbous honey fungus</name>
    <name type="synonym">Armillaria bulbosa</name>
    <dbReference type="NCBI Taxonomy" id="47427"/>
    <lineage>
        <taxon>Eukaryota</taxon>
        <taxon>Fungi</taxon>
        <taxon>Dikarya</taxon>
        <taxon>Basidiomycota</taxon>
        <taxon>Agaricomycotina</taxon>
        <taxon>Agaricomycetes</taxon>
        <taxon>Agaricomycetidae</taxon>
        <taxon>Agaricales</taxon>
        <taxon>Marasmiineae</taxon>
        <taxon>Physalacriaceae</taxon>
        <taxon>Armillaria</taxon>
    </lineage>
</organism>
<evidence type="ECO:0000256" key="2">
    <source>
        <dbReference type="ARBA" id="ARBA00022801"/>
    </source>
</evidence>
<dbReference type="GO" id="GO:0005524">
    <property type="term" value="F:ATP binding"/>
    <property type="evidence" value="ECO:0007669"/>
    <property type="project" value="UniProtKB-UniRule"/>
</dbReference>
<evidence type="ECO:0000259" key="5">
    <source>
        <dbReference type="Pfam" id="PF00270"/>
    </source>
</evidence>
<protein>
    <recommendedName>
        <fullName evidence="4">ATP-dependent RNA helicase</fullName>
        <ecNumber evidence="4">3.6.4.13</ecNumber>
    </recommendedName>
</protein>
<dbReference type="InParanoid" id="A0A2H3DW60"/>
<keyword evidence="4" id="KW-0694">RNA-binding</keyword>
<comment type="catalytic activity">
    <reaction evidence="4">
        <text>ATP + H2O = ADP + phosphate + H(+)</text>
        <dbReference type="Rhea" id="RHEA:13065"/>
        <dbReference type="ChEBI" id="CHEBI:15377"/>
        <dbReference type="ChEBI" id="CHEBI:15378"/>
        <dbReference type="ChEBI" id="CHEBI:30616"/>
        <dbReference type="ChEBI" id="CHEBI:43474"/>
        <dbReference type="ChEBI" id="CHEBI:456216"/>
        <dbReference type="EC" id="3.6.4.13"/>
    </reaction>
</comment>
<comment type="similarity">
    <text evidence="4">Belongs to the DEAD box helicase family.</text>
</comment>
<comment type="function">
    <text evidence="4">RNA helicase.</text>
</comment>
<proteinExistence type="inferred from homology"/>
<keyword evidence="4" id="KW-0347">Helicase</keyword>
<evidence type="ECO:0000256" key="3">
    <source>
        <dbReference type="ARBA" id="ARBA00022840"/>
    </source>
</evidence>
<sequence length="255" mass="28593">MEWDSMVATKEWTTGKPFSSPKNDLLHETLKAITIKPFELISMTVVQEKVLSFLPGLTRPYNPKSTSTYDLLTACIGMGKTLPHLARQAAKNWGWANIRAVIISPTWQLATQIINETLTLSYHHERFKVWLLVGEMSKHVWLHDWTKGKPDIIVATPGHIGDIINFEPNIAKALKTTCIMVLELDDDMLLDIGFHGVNSRDLPLTPKHCLTSFFTAGVQQNKHQVVSSVAVHQIDQDIRVPVTAQLYVQSMASTA</sequence>
<evidence type="ECO:0000256" key="1">
    <source>
        <dbReference type="ARBA" id="ARBA00022741"/>
    </source>
</evidence>
<dbReference type="InterPro" id="IPR011545">
    <property type="entry name" value="DEAD/DEAH_box_helicase_dom"/>
</dbReference>
<name>A0A2H3DW60_ARMGA</name>
<feature type="domain" description="DEAD/DEAH-box helicase" evidence="5">
    <location>
        <begin position="74"/>
        <end position="219"/>
    </location>
</feature>
<keyword evidence="2 4" id="KW-0378">Hydrolase</keyword>
<reference evidence="7" key="1">
    <citation type="journal article" date="2017" name="Nat. Ecol. Evol.">
        <title>Genome expansion and lineage-specific genetic innovations in the forest pathogenic fungi Armillaria.</title>
        <authorList>
            <person name="Sipos G."/>
            <person name="Prasanna A.N."/>
            <person name="Walter M.C."/>
            <person name="O'Connor E."/>
            <person name="Balint B."/>
            <person name="Krizsan K."/>
            <person name="Kiss B."/>
            <person name="Hess J."/>
            <person name="Varga T."/>
            <person name="Slot J."/>
            <person name="Riley R."/>
            <person name="Boka B."/>
            <person name="Rigling D."/>
            <person name="Barry K."/>
            <person name="Lee J."/>
            <person name="Mihaltcheva S."/>
            <person name="LaButti K."/>
            <person name="Lipzen A."/>
            <person name="Waldron R."/>
            <person name="Moloney N.M."/>
            <person name="Sperisen C."/>
            <person name="Kredics L."/>
            <person name="Vagvoelgyi C."/>
            <person name="Patrignani A."/>
            <person name="Fitzpatrick D."/>
            <person name="Nagy I."/>
            <person name="Doyle S."/>
            <person name="Anderson J.B."/>
            <person name="Grigoriev I.V."/>
            <person name="Gueldener U."/>
            <person name="Muensterkoetter M."/>
            <person name="Nagy L.G."/>
        </authorList>
    </citation>
    <scope>NUCLEOTIDE SEQUENCE [LARGE SCALE GENOMIC DNA]</scope>
    <source>
        <strain evidence="7">Ar21-2</strain>
    </source>
</reference>
<dbReference type="GO" id="GO:0003723">
    <property type="term" value="F:RNA binding"/>
    <property type="evidence" value="ECO:0007669"/>
    <property type="project" value="UniProtKB-UniRule"/>
</dbReference>
<dbReference type="Gene3D" id="3.40.50.300">
    <property type="entry name" value="P-loop containing nucleotide triphosphate hydrolases"/>
    <property type="match status" value="1"/>
</dbReference>
<dbReference type="PANTHER" id="PTHR24031">
    <property type="entry name" value="RNA HELICASE"/>
    <property type="match status" value="1"/>
</dbReference>
<dbReference type="GO" id="GO:0003724">
    <property type="term" value="F:RNA helicase activity"/>
    <property type="evidence" value="ECO:0007669"/>
    <property type="project" value="UniProtKB-EC"/>
</dbReference>
<accession>A0A2H3DW60</accession>
<dbReference type="SUPFAM" id="SSF52540">
    <property type="entry name" value="P-loop containing nucleoside triphosphate hydrolases"/>
    <property type="match status" value="1"/>
</dbReference>
<dbReference type="Pfam" id="PF00270">
    <property type="entry name" value="DEAD"/>
    <property type="match status" value="1"/>
</dbReference>
<dbReference type="STRING" id="47427.A0A2H3DW60"/>
<dbReference type="GO" id="GO:0016787">
    <property type="term" value="F:hydrolase activity"/>
    <property type="evidence" value="ECO:0007669"/>
    <property type="project" value="UniProtKB-KW"/>
</dbReference>
<evidence type="ECO:0000313" key="7">
    <source>
        <dbReference type="Proteomes" id="UP000217790"/>
    </source>
</evidence>
<keyword evidence="1 4" id="KW-0547">Nucleotide-binding</keyword>
<dbReference type="EMBL" id="KZ293656">
    <property type="protein sequence ID" value="PBK93347.1"/>
    <property type="molecule type" value="Genomic_DNA"/>
</dbReference>
<keyword evidence="3 4" id="KW-0067">ATP-binding</keyword>
<dbReference type="EC" id="3.6.4.13" evidence="4"/>
<dbReference type="Proteomes" id="UP000217790">
    <property type="component" value="Unassembled WGS sequence"/>
</dbReference>
<evidence type="ECO:0000313" key="6">
    <source>
        <dbReference type="EMBL" id="PBK93347.1"/>
    </source>
</evidence>
<evidence type="ECO:0000256" key="4">
    <source>
        <dbReference type="RuleBase" id="RU365068"/>
    </source>
</evidence>
<dbReference type="InterPro" id="IPR027417">
    <property type="entry name" value="P-loop_NTPase"/>
</dbReference>
<comment type="domain">
    <text evidence="4">The Q motif is unique to and characteristic of the DEAD box family of RNA helicases and controls ATP binding and hydrolysis.</text>
</comment>
<dbReference type="OrthoDB" id="193716at2759"/>
<dbReference type="AlphaFoldDB" id="A0A2H3DW60"/>
<gene>
    <name evidence="6" type="ORF">ARMGADRAFT_1101341</name>
</gene>